<proteinExistence type="predicted"/>
<name>A0ABQ9GHC9_9NEOP</name>
<feature type="compositionally biased region" description="Basic and acidic residues" evidence="1">
    <location>
        <begin position="1"/>
        <end position="14"/>
    </location>
</feature>
<comment type="caution">
    <text evidence="2">The sequence shown here is derived from an EMBL/GenBank/DDBJ whole genome shotgun (WGS) entry which is preliminary data.</text>
</comment>
<organism evidence="2 3">
    <name type="scientific">Dryococelus australis</name>
    <dbReference type="NCBI Taxonomy" id="614101"/>
    <lineage>
        <taxon>Eukaryota</taxon>
        <taxon>Metazoa</taxon>
        <taxon>Ecdysozoa</taxon>
        <taxon>Arthropoda</taxon>
        <taxon>Hexapoda</taxon>
        <taxon>Insecta</taxon>
        <taxon>Pterygota</taxon>
        <taxon>Neoptera</taxon>
        <taxon>Polyneoptera</taxon>
        <taxon>Phasmatodea</taxon>
        <taxon>Verophasmatodea</taxon>
        <taxon>Anareolatae</taxon>
        <taxon>Phasmatidae</taxon>
        <taxon>Eurycanthinae</taxon>
        <taxon>Dryococelus</taxon>
    </lineage>
</organism>
<keyword evidence="3" id="KW-1185">Reference proteome</keyword>
<reference evidence="2 3" key="1">
    <citation type="submission" date="2023-02" db="EMBL/GenBank/DDBJ databases">
        <title>LHISI_Scaffold_Assembly.</title>
        <authorList>
            <person name="Stuart O.P."/>
            <person name="Cleave R."/>
            <person name="Magrath M.J.L."/>
            <person name="Mikheyev A.S."/>
        </authorList>
    </citation>
    <scope>NUCLEOTIDE SEQUENCE [LARGE SCALE GENOMIC DNA]</scope>
    <source>
        <strain evidence="2">Daus_M_001</strain>
        <tissue evidence="2">Leg muscle</tissue>
    </source>
</reference>
<gene>
    <name evidence="2" type="ORF">PR048_027737</name>
</gene>
<dbReference type="Proteomes" id="UP001159363">
    <property type="component" value="Chromosome 11"/>
</dbReference>
<feature type="compositionally biased region" description="Basic and acidic residues" evidence="1">
    <location>
        <begin position="111"/>
        <end position="124"/>
    </location>
</feature>
<sequence>MSRTRGAERGDDITPTHLTPLSPVTLSPWPSQQRDMCRACENDGCSTRSPDRWYYGWRRLWRCWCGDVITTRDRCQDELSLHYDPLTATSAINHATPNPLSISPLSNEWTRGNHADERKGDLRENPPTSGIVRHDSHILNDGVQPRREWNSISLGGCASEKCVKYTISHLSVHSIFFFGIFPFCEAMKVPGWRWPL</sequence>
<feature type="compositionally biased region" description="Polar residues" evidence="1">
    <location>
        <begin position="16"/>
        <end position="30"/>
    </location>
</feature>
<feature type="region of interest" description="Disordered" evidence="1">
    <location>
        <begin position="1"/>
        <end position="30"/>
    </location>
</feature>
<protein>
    <submittedName>
        <fullName evidence="2">Uncharacterized protein</fullName>
    </submittedName>
</protein>
<accession>A0ABQ9GHC9</accession>
<dbReference type="EMBL" id="JARBHB010000012">
    <property type="protein sequence ID" value="KAJ8871420.1"/>
    <property type="molecule type" value="Genomic_DNA"/>
</dbReference>
<feature type="region of interest" description="Disordered" evidence="1">
    <location>
        <begin position="103"/>
        <end position="130"/>
    </location>
</feature>
<evidence type="ECO:0000256" key="1">
    <source>
        <dbReference type="SAM" id="MobiDB-lite"/>
    </source>
</evidence>
<evidence type="ECO:0000313" key="2">
    <source>
        <dbReference type="EMBL" id="KAJ8871420.1"/>
    </source>
</evidence>
<evidence type="ECO:0000313" key="3">
    <source>
        <dbReference type="Proteomes" id="UP001159363"/>
    </source>
</evidence>